<protein>
    <submittedName>
        <fullName evidence="3">Uncharacterized protein LOC110773448</fullName>
    </submittedName>
</protein>
<organism evidence="2 3">
    <name type="scientific">Prunus avium</name>
    <name type="common">Cherry</name>
    <name type="synonym">Cerasus avium</name>
    <dbReference type="NCBI Taxonomy" id="42229"/>
    <lineage>
        <taxon>Eukaryota</taxon>
        <taxon>Viridiplantae</taxon>
        <taxon>Streptophyta</taxon>
        <taxon>Embryophyta</taxon>
        <taxon>Tracheophyta</taxon>
        <taxon>Spermatophyta</taxon>
        <taxon>Magnoliopsida</taxon>
        <taxon>eudicotyledons</taxon>
        <taxon>Gunneridae</taxon>
        <taxon>Pentapetalae</taxon>
        <taxon>rosids</taxon>
        <taxon>fabids</taxon>
        <taxon>Rosales</taxon>
        <taxon>Rosaceae</taxon>
        <taxon>Amygdaloideae</taxon>
        <taxon>Amygdaleae</taxon>
        <taxon>Prunus</taxon>
    </lineage>
</organism>
<dbReference type="AlphaFoldDB" id="A0A6P5U2W0"/>
<evidence type="ECO:0000259" key="1">
    <source>
        <dbReference type="Pfam" id="PF07727"/>
    </source>
</evidence>
<name>A0A6P5U2W0_PRUAV</name>
<keyword evidence="2" id="KW-1185">Reference proteome</keyword>
<dbReference type="RefSeq" id="XP_021833661.1">
    <property type="nucleotide sequence ID" value="XM_021977969.1"/>
</dbReference>
<dbReference type="Pfam" id="PF07727">
    <property type="entry name" value="RVT_2"/>
    <property type="match status" value="1"/>
</dbReference>
<feature type="non-terminal residue" evidence="3">
    <location>
        <position position="1"/>
    </location>
</feature>
<proteinExistence type="predicted"/>
<accession>A0A6P5U2W0</accession>
<reference evidence="3" key="1">
    <citation type="submission" date="2025-08" db="UniProtKB">
        <authorList>
            <consortium name="RefSeq"/>
        </authorList>
    </citation>
    <scope>IDENTIFICATION</scope>
</reference>
<sequence>SDPVSFSNAVKELKWQKTMESIEKDNTWELTNLPQRHKMIGVKWVFKTKLNEKGEIHKHKARLMAKGYKQEYDIDYAEVFAPVARHDTIRLVLSMVAQNSWPIFHLDLHGVLQE</sequence>
<dbReference type="GeneID" id="110773448"/>
<feature type="domain" description="Reverse transcriptase Ty1/copia-type" evidence="1">
    <location>
        <begin position="26"/>
        <end position="109"/>
    </location>
</feature>
<dbReference type="InterPro" id="IPR013103">
    <property type="entry name" value="RVT_2"/>
</dbReference>
<evidence type="ECO:0000313" key="3">
    <source>
        <dbReference type="RefSeq" id="XP_021833661.1"/>
    </source>
</evidence>
<gene>
    <name evidence="3" type="primary">LOC110773448</name>
</gene>
<dbReference type="KEGG" id="pavi:110773448"/>
<evidence type="ECO:0000313" key="2">
    <source>
        <dbReference type="Proteomes" id="UP000515124"/>
    </source>
</evidence>
<dbReference type="Proteomes" id="UP000515124">
    <property type="component" value="Unplaced"/>
</dbReference>